<accession>A0A0F9QFB4</accession>
<name>A0A0F9QFB4_9ZZZZ</name>
<gene>
    <name evidence="1" type="ORF">LCGC14_1102380</name>
</gene>
<proteinExistence type="predicted"/>
<organism evidence="1">
    <name type="scientific">marine sediment metagenome</name>
    <dbReference type="NCBI Taxonomy" id="412755"/>
    <lineage>
        <taxon>unclassified sequences</taxon>
        <taxon>metagenomes</taxon>
        <taxon>ecological metagenomes</taxon>
    </lineage>
</organism>
<dbReference type="AlphaFoldDB" id="A0A0F9QFB4"/>
<reference evidence="1" key="1">
    <citation type="journal article" date="2015" name="Nature">
        <title>Complex archaea that bridge the gap between prokaryotes and eukaryotes.</title>
        <authorList>
            <person name="Spang A."/>
            <person name="Saw J.H."/>
            <person name="Jorgensen S.L."/>
            <person name="Zaremba-Niedzwiedzka K."/>
            <person name="Martijn J."/>
            <person name="Lind A.E."/>
            <person name="van Eijk R."/>
            <person name="Schleper C."/>
            <person name="Guy L."/>
            <person name="Ettema T.J."/>
        </authorList>
    </citation>
    <scope>NUCLEOTIDE SEQUENCE</scope>
</reference>
<protein>
    <recommendedName>
        <fullName evidence="2">Adhesin domain-containing protein</fullName>
    </recommendedName>
</protein>
<dbReference type="EMBL" id="LAZR01004976">
    <property type="protein sequence ID" value="KKN03963.1"/>
    <property type="molecule type" value="Genomic_DNA"/>
</dbReference>
<comment type="caution">
    <text evidence="1">The sequence shown here is derived from an EMBL/GenBank/DDBJ whole genome shotgun (WGS) entry which is preliminary data.</text>
</comment>
<evidence type="ECO:0000313" key="1">
    <source>
        <dbReference type="EMBL" id="KKN03963.1"/>
    </source>
</evidence>
<sequence length="205" mass="22343">MARIYLLFLFVVNILPAQKIVKKSIINPDIEVVNLDVSDIYQISINTVIGNEMLIEASIDGEYSKEILVNIDQSGNTLFVNSGFFTNFTKPNDKLSAHKVISIALKVSLPEHKKVLIYGTECNVSAKGNYDTITITLSDGRCALENIQGTAKVATQSGNISILADSGKIRASSKYGNVGKNIVPFGDSFYDIHSVTGDILLNKIN</sequence>
<evidence type="ECO:0008006" key="2">
    <source>
        <dbReference type="Google" id="ProtNLM"/>
    </source>
</evidence>